<evidence type="ECO:0000313" key="7">
    <source>
        <dbReference type="Proteomes" id="UP001174908"/>
    </source>
</evidence>
<evidence type="ECO:0000313" key="6">
    <source>
        <dbReference type="EMBL" id="MDM0047258.1"/>
    </source>
</evidence>
<keyword evidence="4" id="KW-1133">Transmembrane helix</keyword>
<evidence type="ECO:0000259" key="5">
    <source>
        <dbReference type="Pfam" id="PF20300"/>
    </source>
</evidence>
<evidence type="ECO:0000256" key="1">
    <source>
        <dbReference type="ARBA" id="ARBA00022741"/>
    </source>
</evidence>
<keyword evidence="2" id="KW-0051">Antiviral defense</keyword>
<dbReference type="RefSeq" id="WP_286662373.1">
    <property type="nucleotide sequence ID" value="NZ_JASZYV010000006.1"/>
</dbReference>
<feature type="transmembrane region" description="Helical" evidence="4">
    <location>
        <begin position="21"/>
        <end position="40"/>
    </location>
</feature>
<feature type="transmembrane region" description="Helical" evidence="4">
    <location>
        <begin position="52"/>
        <end position="70"/>
    </location>
</feature>
<evidence type="ECO:0000256" key="4">
    <source>
        <dbReference type="SAM" id="Phobius"/>
    </source>
</evidence>
<organism evidence="6 7">
    <name type="scientific">Variovorax dokdonensis</name>
    <dbReference type="NCBI Taxonomy" id="344883"/>
    <lineage>
        <taxon>Bacteria</taxon>
        <taxon>Pseudomonadati</taxon>
        <taxon>Pseudomonadota</taxon>
        <taxon>Betaproteobacteria</taxon>
        <taxon>Burkholderiales</taxon>
        <taxon>Comamonadaceae</taxon>
        <taxon>Variovorax</taxon>
    </lineage>
</organism>
<comment type="caution">
    <text evidence="6">The sequence shown here is derived from an EMBL/GenBank/DDBJ whole genome shotgun (WGS) entry which is preliminary data.</text>
</comment>
<keyword evidence="7" id="KW-1185">Reference proteome</keyword>
<keyword evidence="1" id="KW-0547">Nucleotide-binding</keyword>
<evidence type="ECO:0000256" key="2">
    <source>
        <dbReference type="ARBA" id="ARBA00023118"/>
    </source>
</evidence>
<proteinExistence type="inferred from homology"/>
<comment type="similarity">
    <text evidence="3">In the C-terminal section; belongs to the bacterial STING family.</text>
</comment>
<sequence>MEKPRYRDYLKLLWQRFRGRGLITAVLATVAFALAVSWAFTGDGTFEPWANLATVCAAIAGVLATVWASMQNRVDTGNQRDRYSLSYALAYGYVHNFLVGAVDALKAEPNPGKIYVYRPSSLAQLDPASHEVFKTVLAQRGFELSSRTLDKSSNRPRGILSVYLPAKPTSPVHFVDFPTTLLTLSSLINYQAARAEEEDGEAWSDKYRDEMARTYIEHFFREMSTQADKAGIREWIDFTDSNFKNL</sequence>
<dbReference type="InterPro" id="IPR046876">
    <property type="entry name" value="Prok_STING"/>
</dbReference>
<keyword evidence="4" id="KW-0472">Membrane</keyword>
<reference evidence="6" key="1">
    <citation type="submission" date="2023-06" db="EMBL/GenBank/DDBJ databases">
        <authorList>
            <person name="Jiang Y."/>
            <person name="Liu Q."/>
        </authorList>
    </citation>
    <scope>NUCLEOTIDE SEQUENCE</scope>
    <source>
        <strain evidence="6">CGMCC 1.12089</strain>
    </source>
</reference>
<gene>
    <name evidence="6" type="ORF">QTH91_22385</name>
</gene>
<dbReference type="EMBL" id="JASZYV010000006">
    <property type="protein sequence ID" value="MDM0047258.1"/>
    <property type="molecule type" value="Genomic_DNA"/>
</dbReference>
<protein>
    <recommendedName>
        <fullName evidence="5">Prokaryotic STING domain-containing protein</fullName>
    </recommendedName>
</protein>
<name>A0ABT7NH63_9BURK</name>
<evidence type="ECO:0000256" key="3">
    <source>
        <dbReference type="ARBA" id="ARBA00034315"/>
    </source>
</evidence>
<keyword evidence="4" id="KW-0812">Transmembrane</keyword>
<feature type="domain" description="Prokaryotic STING" evidence="5">
    <location>
        <begin position="86"/>
        <end position="221"/>
    </location>
</feature>
<dbReference type="Pfam" id="PF20300">
    <property type="entry name" value="prok_STING"/>
    <property type="match status" value="1"/>
</dbReference>
<dbReference type="Proteomes" id="UP001174908">
    <property type="component" value="Unassembled WGS sequence"/>
</dbReference>
<accession>A0ABT7NH63</accession>